<reference evidence="8" key="1">
    <citation type="journal article" date="2013" name="Nature">
        <title>Pan genome of the phytoplankton Emiliania underpins its global distribution.</title>
        <authorList>
            <person name="Read B.A."/>
            <person name="Kegel J."/>
            <person name="Klute M.J."/>
            <person name="Kuo A."/>
            <person name="Lefebvre S.C."/>
            <person name="Maumus F."/>
            <person name="Mayer C."/>
            <person name="Miller J."/>
            <person name="Monier A."/>
            <person name="Salamov A."/>
            <person name="Young J."/>
            <person name="Aguilar M."/>
            <person name="Claverie J.M."/>
            <person name="Frickenhaus S."/>
            <person name="Gonzalez K."/>
            <person name="Herman E.K."/>
            <person name="Lin Y.C."/>
            <person name="Napier J."/>
            <person name="Ogata H."/>
            <person name="Sarno A.F."/>
            <person name="Shmutz J."/>
            <person name="Schroeder D."/>
            <person name="de Vargas C."/>
            <person name="Verret F."/>
            <person name="von Dassow P."/>
            <person name="Valentin K."/>
            <person name="Van de Peer Y."/>
            <person name="Wheeler G."/>
            <person name="Dacks J.B."/>
            <person name="Delwiche C.F."/>
            <person name="Dyhrman S.T."/>
            <person name="Glockner G."/>
            <person name="John U."/>
            <person name="Richards T."/>
            <person name="Worden A.Z."/>
            <person name="Zhang X."/>
            <person name="Grigoriev I.V."/>
            <person name="Allen A.E."/>
            <person name="Bidle K."/>
            <person name="Borodovsky M."/>
            <person name="Bowler C."/>
            <person name="Brownlee C."/>
            <person name="Cock J.M."/>
            <person name="Elias M."/>
            <person name="Gladyshev V.N."/>
            <person name="Groth M."/>
            <person name="Guda C."/>
            <person name="Hadaegh A."/>
            <person name="Iglesias-Rodriguez M.D."/>
            <person name="Jenkins J."/>
            <person name="Jones B.M."/>
            <person name="Lawson T."/>
            <person name="Leese F."/>
            <person name="Lindquist E."/>
            <person name="Lobanov A."/>
            <person name="Lomsadze A."/>
            <person name="Malik S.B."/>
            <person name="Marsh M.E."/>
            <person name="Mackinder L."/>
            <person name="Mock T."/>
            <person name="Mueller-Roeber B."/>
            <person name="Pagarete A."/>
            <person name="Parker M."/>
            <person name="Probert I."/>
            <person name="Quesneville H."/>
            <person name="Raines C."/>
            <person name="Rensing S.A."/>
            <person name="Riano-Pachon D.M."/>
            <person name="Richier S."/>
            <person name="Rokitta S."/>
            <person name="Shiraiwa Y."/>
            <person name="Soanes D.M."/>
            <person name="van der Giezen M."/>
            <person name="Wahlund T.M."/>
            <person name="Williams B."/>
            <person name="Wilson W."/>
            <person name="Wolfe G."/>
            <person name="Wurch L.L."/>
        </authorList>
    </citation>
    <scope>NUCLEOTIDE SEQUENCE</scope>
</reference>
<sequence>MPDAAISPSTGYACIAVAILGFGSNFVPVKKFETGDGMFYQWVMCTGIWVFGLVLQIVLFFHPLGTTLTEAGGNASAAEIELAAKPDAYSVKFYPVVLLGGALWATGNCCAVPVINSIGLGMGLLLWGCTNMLTGWASGRFLNHALFPGVPADELRTEWLNDVGVAFVLVALALYTRVRPEDGPPAPPEHLPRGSAYASGNVLLEMPPPEAMAAGEGAAAQQPAAPKPAAGSRGAAANRLFGVALAMLSGVFYGANFTPNTVLIATRHGSPEPLDYVFSHFCGIYLASTVYFVCYCVAMRSAPRVYPRLILPGLLSGVIWAVAQTCWFLANNAVSMSIAFPIVTSGPGAIGALWGIFVFGEIRGRRNYSWLGVAILLSAVGCVLISISKG</sequence>
<accession>A0A0D3J2L4</accession>
<feature type="transmembrane region" description="Helical" evidence="6">
    <location>
        <begin position="240"/>
        <end position="257"/>
    </location>
</feature>
<feature type="transmembrane region" description="Helical" evidence="6">
    <location>
        <begin position="277"/>
        <end position="297"/>
    </location>
</feature>
<dbReference type="InterPro" id="IPR012435">
    <property type="entry name" value="TMEM144"/>
</dbReference>
<dbReference type="KEGG" id="ehx:EMIHUDRAFT_355695"/>
<dbReference type="GO" id="GO:0015144">
    <property type="term" value="F:carbohydrate transmembrane transporter activity"/>
    <property type="evidence" value="ECO:0007669"/>
    <property type="project" value="InterPro"/>
</dbReference>
<feature type="transmembrane region" description="Helical" evidence="6">
    <location>
        <begin position="309"/>
        <end position="330"/>
    </location>
</feature>
<evidence type="ECO:0008006" key="9">
    <source>
        <dbReference type="Google" id="ProtNLM"/>
    </source>
</evidence>
<evidence type="ECO:0000256" key="5">
    <source>
        <dbReference type="ARBA" id="ARBA00023136"/>
    </source>
</evidence>
<evidence type="ECO:0000256" key="2">
    <source>
        <dbReference type="ARBA" id="ARBA00005731"/>
    </source>
</evidence>
<dbReference type="EnsemblProtists" id="EOD17749">
    <property type="protein sequence ID" value="EOD17749"/>
    <property type="gene ID" value="EMIHUDRAFT_355695"/>
</dbReference>
<keyword evidence="3 6" id="KW-0812">Transmembrane</keyword>
<dbReference type="InterPro" id="IPR037185">
    <property type="entry name" value="EmrE-like"/>
</dbReference>
<comment type="subcellular location">
    <subcellularLocation>
        <location evidence="1">Membrane</location>
        <topology evidence="1">Multi-pass membrane protein</topology>
    </subcellularLocation>
</comment>
<feature type="transmembrane region" description="Helical" evidence="6">
    <location>
        <begin position="39"/>
        <end position="61"/>
    </location>
</feature>
<evidence type="ECO:0000256" key="3">
    <source>
        <dbReference type="ARBA" id="ARBA00022692"/>
    </source>
</evidence>
<dbReference type="AlphaFoldDB" id="A0A0D3J2L4"/>
<dbReference type="HOGENOM" id="CLU_031844_1_0_1"/>
<name>A0A0D3J2L4_EMIH1</name>
<proteinExistence type="inferred from homology"/>
<reference evidence="7" key="2">
    <citation type="submission" date="2024-10" db="UniProtKB">
        <authorList>
            <consortium name="EnsemblProtists"/>
        </authorList>
    </citation>
    <scope>IDENTIFICATION</scope>
</reference>
<feature type="transmembrane region" description="Helical" evidence="6">
    <location>
        <begin position="159"/>
        <end position="176"/>
    </location>
</feature>
<comment type="similarity">
    <text evidence="2">Belongs to the TMEM144 family.</text>
</comment>
<dbReference type="OMA" id="MFFQWIV"/>
<dbReference type="RefSeq" id="XP_005770178.1">
    <property type="nucleotide sequence ID" value="XM_005770121.1"/>
</dbReference>
<dbReference type="Proteomes" id="UP000013827">
    <property type="component" value="Unassembled WGS sequence"/>
</dbReference>
<evidence type="ECO:0000256" key="6">
    <source>
        <dbReference type="SAM" id="Phobius"/>
    </source>
</evidence>
<keyword evidence="5 6" id="KW-0472">Membrane</keyword>
<dbReference type="PANTHER" id="PTHR16119">
    <property type="entry name" value="TRANSMEMBRANE PROTEIN 144"/>
    <property type="match status" value="1"/>
</dbReference>
<evidence type="ECO:0000256" key="4">
    <source>
        <dbReference type="ARBA" id="ARBA00022989"/>
    </source>
</evidence>
<feature type="transmembrane region" description="Helical" evidence="6">
    <location>
        <begin position="368"/>
        <end position="387"/>
    </location>
</feature>
<dbReference type="PANTHER" id="PTHR16119:SF17">
    <property type="entry name" value="TRANSMEMBRANE PROTEIN 144"/>
    <property type="match status" value="1"/>
</dbReference>
<dbReference type="InterPro" id="IPR010651">
    <property type="entry name" value="Sugar_transport"/>
</dbReference>
<feature type="transmembrane region" description="Helical" evidence="6">
    <location>
        <begin position="6"/>
        <end position="27"/>
    </location>
</feature>
<evidence type="ECO:0000313" key="7">
    <source>
        <dbReference type="EnsemblProtists" id="EOD17749"/>
    </source>
</evidence>
<dbReference type="GO" id="GO:0016020">
    <property type="term" value="C:membrane"/>
    <property type="evidence" value="ECO:0007669"/>
    <property type="project" value="UniProtKB-SubCell"/>
</dbReference>
<dbReference type="PaxDb" id="2903-EOD17749"/>
<feature type="transmembrane region" description="Helical" evidence="6">
    <location>
        <begin position="93"/>
        <end position="115"/>
    </location>
</feature>
<dbReference type="eggNOG" id="ENOG502QR0F">
    <property type="taxonomic scope" value="Eukaryota"/>
</dbReference>
<keyword evidence="8" id="KW-1185">Reference proteome</keyword>
<protein>
    <recommendedName>
        <fullName evidence="9">Transmembrane protein 144</fullName>
    </recommendedName>
</protein>
<feature type="transmembrane region" description="Helical" evidence="6">
    <location>
        <begin position="122"/>
        <end position="139"/>
    </location>
</feature>
<keyword evidence="4 6" id="KW-1133">Transmembrane helix</keyword>
<dbReference type="Pfam" id="PF07857">
    <property type="entry name" value="TMEM144"/>
    <property type="match status" value="2"/>
</dbReference>
<feature type="transmembrane region" description="Helical" evidence="6">
    <location>
        <begin position="336"/>
        <end position="359"/>
    </location>
</feature>
<evidence type="ECO:0000256" key="1">
    <source>
        <dbReference type="ARBA" id="ARBA00004141"/>
    </source>
</evidence>
<evidence type="ECO:0000313" key="8">
    <source>
        <dbReference type="Proteomes" id="UP000013827"/>
    </source>
</evidence>
<dbReference type="GeneID" id="17263957"/>
<organism evidence="7 8">
    <name type="scientific">Emiliania huxleyi (strain CCMP1516)</name>
    <dbReference type="NCBI Taxonomy" id="280463"/>
    <lineage>
        <taxon>Eukaryota</taxon>
        <taxon>Haptista</taxon>
        <taxon>Haptophyta</taxon>
        <taxon>Prymnesiophyceae</taxon>
        <taxon>Isochrysidales</taxon>
        <taxon>Noelaerhabdaceae</taxon>
        <taxon>Emiliania</taxon>
    </lineage>
</organism>
<dbReference type="SUPFAM" id="SSF103481">
    <property type="entry name" value="Multidrug resistance efflux transporter EmrE"/>
    <property type="match status" value="1"/>
</dbReference>